<dbReference type="Proteomes" id="UP000789920">
    <property type="component" value="Unassembled WGS sequence"/>
</dbReference>
<name>A0ACA9RFW7_9GLOM</name>
<evidence type="ECO:0000313" key="1">
    <source>
        <dbReference type="EMBL" id="CAG8791603.1"/>
    </source>
</evidence>
<comment type="caution">
    <text evidence="1">The sequence shown here is derived from an EMBL/GenBank/DDBJ whole genome shotgun (WGS) entry which is preliminary data.</text>
</comment>
<sequence>MESDRVEISIENDKGQPVIDKKDHIRESAIFTKSAAISQDESFLVIFDSIDEHYENVTVRMYNVNTDGAGNKDLSETSEPLKLKLYFTDEHEEQSWLMESASFSSWSIAVSNEYHE</sequence>
<protein>
    <submittedName>
        <fullName evidence="1">11928_t:CDS:1</fullName>
    </submittedName>
</protein>
<reference evidence="1" key="1">
    <citation type="submission" date="2021-06" db="EMBL/GenBank/DDBJ databases">
        <authorList>
            <person name="Kallberg Y."/>
            <person name="Tangrot J."/>
            <person name="Rosling A."/>
        </authorList>
    </citation>
    <scope>NUCLEOTIDE SEQUENCE</scope>
    <source>
        <strain evidence="1">MA461A</strain>
    </source>
</reference>
<gene>
    <name evidence="1" type="ORF">RPERSI_LOCUS19254</name>
</gene>
<proteinExistence type="predicted"/>
<feature type="non-terminal residue" evidence="1">
    <location>
        <position position="116"/>
    </location>
</feature>
<evidence type="ECO:0000313" key="2">
    <source>
        <dbReference type="Proteomes" id="UP000789920"/>
    </source>
</evidence>
<dbReference type="EMBL" id="CAJVQC010052465">
    <property type="protein sequence ID" value="CAG8791603.1"/>
    <property type="molecule type" value="Genomic_DNA"/>
</dbReference>
<organism evidence="1 2">
    <name type="scientific">Racocetra persica</name>
    <dbReference type="NCBI Taxonomy" id="160502"/>
    <lineage>
        <taxon>Eukaryota</taxon>
        <taxon>Fungi</taxon>
        <taxon>Fungi incertae sedis</taxon>
        <taxon>Mucoromycota</taxon>
        <taxon>Glomeromycotina</taxon>
        <taxon>Glomeromycetes</taxon>
        <taxon>Diversisporales</taxon>
        <taxon>Gigasporaceae</taxon>
        <taxon>Racocetra</taxon>
    </lineage>
</organism>
<accession>A0ACA9RFW7</accession>
<keyword evidence="2" id="KW-1185">Reference proteome</keyword>